<feature type="compositionally biased region" description="Basic residues" evidence="1">
    <location>
        <begin position="7"/>
        <end position="16"/>
    </location>
</feature>
<proteinExistence type="predicted"/>
<name>A0A6S7EY67_9BURK</name>
<reference evidence="2 3" key="1">
    <citation type="submission" date="2020-04" db="EMBL/GenBank/DDBJ databases">
        <authorList>
            <person name="De Canck E."/>
        </authorList>
    </citation>
    <scope>NUCLEOTIDE SEQUENCE [LARGE SCALE GENOMIC DNA]</scope>
    <source>
        <strain evidence="2 3">LMG 26858</strain>
    </source>
</reference>
<feature type="region of interest" description="Disordered" evidence="1">
    <location>
        <begin position="1"/>
        <end position="105"/>
    </location>
</feature>
<feature type="compositionally biased region" description="Low complexity" evidence="1">
    <location>
        <begin position="167"/>
        <end position="179"/>
    </location>
</feature>
<dbReference type="AlphaFoldDB" id="A0A6S7EY67"/>
<feature type="compositionally biased region" description="Low complexity" evidence="1">
    <location>
        <begin position="17"/>
        <end position="29"/>
    </location>
</feature>
<protein>
    <submittedName>
        <fullName evidence="2">Uncharacterized protein</fullName>
    </submittedName>
</protein>
<feature type="compositionally biased region" description="Low complexity" evidence="1">
    <location>
        <begin position="70"/>
        <end position="80"/>
    </location>
</feature>
<gene>
    <name evidence="2" type="ORF">LMG26858_06244</name>
</gene>
<feature type="compositionally biased region" description="Basic residues" evidence="1">
    <location>
        <begin position="195"/>
        <end position="214"/>
    </location>
</feature>
<feature type="region of interest" description="Disordered" evidence="1">
    <location>
        <begin position="133"/>
        <end position="259"/>
    </location>
</feature>
<feature type="compositionally biased region" description="Basic residues" evidence="1">
    <location>
        <begin position="140"/>
        <end position="165"/>
    </location>
</feature>
<accession>A0A6S7EY67</accession>
<organism evidence="2 3">
    <name type="scientific">Achromobacter anxifer</name>
    <dbReference type="NCBI Taxonomy" id="1287737"/>
    <lineage>
        <taxon>Bacteria</taxon>
        <taxon>Pseudomonadati</taxon>
        <taxon>Pseudomonadota</taxon>
        <taxon>Betaproteobacteria</taxon>
        <taxon>Burkholderiales</taxon>
        <taxon>Alcaligenaceae</taxon>
        <taxon>Achromobacter</taxon>
    </lineage>
</organism>
<sequence length="259" mass="27985">MACGGGRRGRAGRGRRPGALQAARRPLAGSAGPAPRQLPVPRQVSHRHPRRDLRGLPAGGLFVRHRRTARAASAAHPVPRNRSGLRAAPDGRSRPQLPLRPSTGRTAGRCLRRRAAPAGGIRHARGAAGLPRCDAALSPQRRHRDRRQCHPLRRHARGTAQRRHAPGLGRAQAAGACGACPVRRQGGRPAGAGRLRLRRPRPLRGRRRRGKRGRAQPAGPRGAHGALRRRRHRPPDDARTRFHADAAQPLCSGLGPGHR</sequence>
<feature type="compositionally biased region" description="Basic and acidic residues" evidence="1">
    <location>
        <begin position="234"/>
        <end position="244"/>
    </location>
</feature>
<evidence type="ECO:0000313" key="3">
    <source>
        <dbReference type="Proteomes" id="UP000494117"/>
    </source>
</evidence>
<keyword evidence="3" id="KW-1185">Reference proteome</keyword>
<evidence type="ECO:0000313" key="2">
    <source>
        <dbReference type="EMBL" id="CAB3928507.1"/>
    </source>
</evidence>
<evidence type="ECO:0000256" key="1">
    <source>
        <dbReference type="SAM" id="MobiDB-lite"/>
    </source>
</evidence>
<feature type="compositionally biased region" description="Low complexity" evidence="1">
    <location>
        <begin position="215"/>
        <end position="225"/>
    </location>
</feature>
<dbReference type="Proteomes" id="UP000494117">
    <property type="component" value="Unassembled WGS sequence"/>
</dbReference>
<dbReference type="EMBL" id="CADILG010000109">
    <property type="protein sequence ID" value="CAB3928507.1"/>
    <property type="molecule type" value="Genomic_DNA"/>
</dbReference>